<dbReference type="Pfam" id="PF19985">
    <property type="entry name" value="DUF6421"/>
    <property type="match status" value="1"/>
</dbReference>
<accession>A0A6J7KCR7</accession>
<evidence type="ECO:0000256" key="1">
    <source>
        <dbReference type="SAM" id="MobiDB-lite"/>
    </source>
</evidence>
<dbReference type="EMBL" id="CAFBNO010000019">
    <property type="protein sequence ID" value="CAB4953860.1"/>
    <property type="molecule type" value="Genomic_DNA"/>
</dbReference>
<organism evidence="3">
    <name type="scientific">freshwater metagenome</name>
    <dbReference type="NCBI Taxonomy" id="449393"/>
    <lineage>
        <taxon>unclassified sequences</taxon>
        <taxon>metagenomes</taxon>
        <taxon>ecological metagenomes</taxon>
    </lineage>
</organism>
<feature type="domain" description="DUF4350" evidence="2">
    <location>
        <begin position="56"/>
        <end position="243"/>
    </location>
</feature>
<dbReference type="SUPFAM" id="SSF52317">
    <property type="entry name" value="Class I glutamine amidotransferase-like"/>
    <property type="match status" value="1"/>
</dbReference>
<feature type="compositionally biased region" description="Basic and acidic residues" evidence="1">
    <location>
        <begin position="1"/>
        <end position="12"/>
    </location>
</feature>
<evidence type="ECO:0000313" key="3">
    <source>
        <dbReference type="EMBL" id="CAB4953860.1"/>
    </source>
</evidence>
<sequence>MLARVTFDESHRPAWSTRPEVAEQMNPGNPEDAGYVKAGKALKLDGFDVNVHEAGALADALASSKVFVALHSSSDDFEATTKVGNPAYTPAEIDQLVEWVGSGGGLILFCETEQLKYGNSAGVIAERFGIEVQNVTVQDPKSNYKEVATWVLGDLMPTRSHNLTAGVGQACFYRAGALEVTSAVESRTYVVAATSATATPAGAPLLVVQTHGRGRVVVIADSDLFGDDSIDDLDHMTLWRNLVTWVAATTDGHSGDEAASWTASDPHWLALVKSVEAIRPLQAQDGSVETDKVAAKTHAVAMAAAIEGLLPRFEHQREHLEATIKDIHKWIQTDFDVPDFLDSLILFRPDLNRVDALQNLIVFPMYTQNGNPNRNFEAVVTHTAWPNWINELEAKQYNNPAFVPIQFVAFTKGYDTNSAVLFPETVATRELAKFYWGGIFCDREAARFRRITAAASDLLKLALPADAEYLLASQPVTQETYMLWDLVHDRAHSHGDLPFDPFMIKQRMPYWMYALEELRCDLTTFRETAKLEEQGVYLARFARQAILFDRLFRFPITGERERNYDGLGGQIIFAHLHKSGVLQWTDNTLSLDWDRLNDSMVELCELVEDLYRTGIDRSRLAHWLASYEFVAGLVEPHPGSNWAKGVESLPVNGELRELVDLVLPDEFPLNVFYEALRKKLSPEIKATAGITA</sequence>
<protein>
    <submittedName>
        <fullName evidence="3">Unannotated protein</fullName>
    </submittedName>
</protein>
<dbReference type="InterPro" id="IPR046306">
    <property type="entry name" value="DUF6421"/>
</dbReference>
<dbReference type="InterPro" id="IPR029062">
    <property type="entry name" value="Class_I_gatase-like"/>
</dbReference>
<evidence type="ECO:0000259" key="2">
    <source>
        <dbReference type="Pfam" id="PF14258"/>
    </source>
</evidence>
<proteinExistence type="predicted"/>
<reference evidence="3" key="1">
    <citation type="submission" date="2020-05" db="EMBL/GenBank/DDBJ databases">
        <authorList>
            <person name="Chiriac C."/>
            <person name="Salcher M."/>
            <person name="Ghai R."/>
            <person name="Kavagutti S V."/>
        </authorList>
    </citation>
    <scope>NUCLEOTIDE SEQUENCE</scope>
</reference>
<dbReference type="Pfam" id="PF14258">
    <property type="entry name" value="DUF4350"/>
    <property type="match status" value="1"/>
</dbReference>
<feature type="region of interest" description="Disordered" evidence="1">
    <location>
        <begin position="1"/>
        <end position="31"/>
    </location>
</feature>
<dbReference type="AlphaFoldDB" id="A0A6J7KCR7"/>
<dbReference type="InterPro" id="IPR025646">
    <property type="entry name" value="DUF4350"/>
</dbReference>
<dbReference type="Gene3D" id="3.40.50.880">
    <property type="match status" value="1"/>
</dbReference>
<name>A0A6J7KCR7_9ZZZZ</name>
<gene>
    <name evidence="3" type="ORF">UFOPK3837_00610</name>
</gene>